<protein>
    <submittedName>
        <fullName evidence="1">Uncharacterized protein</fullName>
    </submittedName>
</protein>
<dbReference type="AlphaFoldDB" id="V6TFL5"/>
<evidence type="ECO:0000313" key="2">
    <source>
        <dbReference type="Proteomes" id="UP000018320"/>
    </source>
</evidence>
<reference evidence="1 2" key="2">
    <citation type="journal article" date="2013" name="Genome Biol. Evol.">
        <title>Genome sequencing of Giardia lamblia genotypes A2 and B isolates (DH and GS) and comparative analysis with the genomes of genotypes A1 and E (WB and Pig).</title>
        <authorList>
            <person name="Adam R.D."/>
            <person name="Dahlstrom E.W."/>
            <person name="Martens C.A."/>
            <person name="Bruno D.P."/>
            <person name="Barbian K.D."/>
            <person name="Ricklefs S.M."/>
            <person name="Hernandez M.M."/>
            <person name="Narla N.P."/>
            <person name="Patel R.B."/>
            <person name="Porcella S.F."/>
            <person name="Nash T.E."/>
        </authorList>
    </citation>
    <scope>NUCLEOTIDE SEQUENCE [LARGE SCALE GENOMIC DNA]</scope>
    <source>
        <strain evidence="1 2">DH</strain>
    </source>
</reference>
<reference evidence="2" key="1">
    <citation type="submission" date="2012-02" db="EMBL/GenBank/DDBJ databases">
        <title>Genome sequencing of Giardia lamblia Genotypes A2 and B isolates (DH and GS) and comparative analysis with the genomes of Genotypes A1 and E (WB and Pig).</title>
        <authorList>
            <person name="Adam R."/>
            <person name="Dahlstrom E."/>
            <person name="Martens C."/>
            <person name="Bruno D."/>
            <person name="Barbian K."/>
            <person name="Porcella S.F."/>
            <person name="Nash T."/>
        </authorList>
    </citation>
    <scope>NUCLEOTIDE SEQUENCE</scope>
    <source>
        <strain evidence="2">DH</strain>
    </source>
</reference>
<dbReference type="Proteomes" id="UP000018320">
    <property type="component" value="Unassembled WGS sequence"/>
</dbReference>
<dbReference type="EMBL" id="AHGT01000071">
    <property type="protein sequence ID" value="ESU35710.1"/>
    <property type="molecule type" value="Genomic_DNA"/>
</dbReference>
<dbReference type="VEuPathDB" id="GiardiaDB:GL50581_233"/>
<dbReference type="VEuPathDB" id="GiardiaDB:GL50803_0015120"/>
<organism evidence="1 2">
    <name type="scientific">Giardia intestinalis</name>
    <name type="common">Giardia lamblia</name>
    <dbReference type="NCBI Taxonomy" id="5741"/>
    <lineage>
        <taxon>Eukaryota</taxon>
        <taxon>Metamonada</taxon>
        <taxon>Diplomonadida</taxon>
        <taxon>Hexamitidae</taxon>
        <taxon>Giardiinae</taxon>
        <taxon>Giardia</taxon>
    </lineage>
</organism>
<proteinExistence type="predicted"/>
<gene>
    <name evidence="1" type="ORF">DHA2_15120</name>
</gene>
<accession>V6TFL5</accession>
<dbReference type="VEuPathDB" id="GiardiaDB:QR46_2238"/>
<dbReference type="VEuPathDB" id="GiardiaDB:DHA2_15120"/>
<name>V6TFL5_GIAIN</name>
<evidence type="ECO:0000313" key="1">
    <source>
        <dbReference type="EMBL" id="ESU35710.1"/>
    </source>
</evidence>
<sequence>MCTSMAIRELELFLNHSLTDEIRSQLITKVTEMLTMPELVHFRCSLQSDYGIAAPIGLYDILRRIPLFADHAFMTIGEVFSGLFAVADSFHEVITEIQPSLEQYEGHILWLLTDTYSSLMHQSRSFKDLGIPVKRIKMILKTAYKFTPALPKTIHDLDADTMSQVPSHDELNKLREYVDQLPNAQARALVFGKLLREIGRRPEEIILNGNQLNLELTDLPSFAFWVLLDAAQAYATPS</sequence>
<comment type="caution">
    <text evidence="1">The sequence shown here is derived from an EMBL/GenBank/DDBJ whole genome shotgun (WGS) entry which is preliminary data.</text>
</comment>